<name>A0AA88AUC4_FICCA</name>
<keyword evidence="2" id="KW-1185">Reference proteome</keyword>
<comment type="caution">
    <text evidence="1">The sequence shown here is derived from an EMBL/GenBank/DDBJ whole genome shotgun (WGS) entry which is preliminary data.</text>
</comment>
<accession>A0AA88AUC4</accession>
<sequence length="54" mass="5953">MQQETNQLREQIARMNQVPPVAPQVPPVAAQVPVPEVQQEIPRDAEVLITPTGI</sequence>
<reference evidence="1" key="1">
    <citation type="submission" date="2023-07" db="EMBL/GenBank/DDBJ databases">
        <title>draft genome sequence of fig (Ficus carica).</title>
        <authorList>
            <person name="Takahashi T."/>
            <person name="Nishimura K."/>
        </authorList>
    </citation>
    <scope>NUCLEOTIDE SEQUENCE</scope>
</reference>
<protein>
    <submittedName>
        <fullName evidence="1">Uncharacterized protein</fullName>
    </submittedName>
</protein>
<evidence type="ECO:0000313" key="2">
    <source>
        <dbReference type="Proteomes" id="UP001187192"/>
    </source>
</evidence>
<dbReference type="EMBL" id="BTGU01000049">
    <property type="protein sequence ID" value="GMN54028.1"/>
    <property type="molecule type" value="Genomic_DNA"/>
</dbReference>
<dbReference type="Proteomes" id="UP001187192">
    <property type="component" value="Unassembled WGS sequence"/>
</dbReference>
<evidence type="ECO:0000313" key="1">
    <source>
        <dbReference type="EMBL" id="GMN54028.1"/>
    </source>
</evidence>
<proteinExistence type="predicted"/>
<dbReference type="AlphaFoldDB" id="A0AA88AUC4"/>
<gene>
    <name evidence="1" type="ORF">TIFTF001_023162</name>
</gene>
<organism evidence="1 2">
    <name type="scientific">Ficus carica</name>
    <name type="common">Common fig</name>
    <dbReference type="NCBI Taxonomy" id="3494"/>
    <lineage>
        <taxon>Eukaryota</taxon>
        <taxon>Viridiplantae</taxon>
        <taxon>Streptophyta</taxon>
        <taxon>Embryophyta</taxon>
        <taxon>Tracheophyta</taxon>
        <taxon>Spermatophyta</taxon>
        <taxon>Magnoliopsida</taxon>
        <taxon>eudicotyledons</taxon>
        <taxon>Gunneridae</taxon>
        <taxon>Pentapetalae</taxon>
        <taxon>rosids</taxon>
        <taxon>fabids</taxon>
        <taxon>Rosales</taxon>
        <taxon>Moraceae</taxon>
        <taxon>Ficeae</taxon>
        <taxon>Ficus</taxon>
    </lineage>
</organism>